<dbReference type="EMBL" id="FNHO01000001">
    <property type="protein sequence ID" value="SDM01120.1"/>
    <property type="molecule type" value="Genomic_DNA"/>
</dbReference>
<accession>A0A8D4C059</accession>
<reference evidence="1 3" key="3">
    <citation type="journal article" name="Genome Announc.">
        <title>Complete Genome Sequence of Pseudomonas balearica DSM 6083T.</title>
        <authorList>
            <person name="Bennasar-Figueras A."/>
            <person name="Salva-Serra F."/>
            <person name="Jaen-Luchoro D."/>
            <person name="Segui C."/>
            <person name="Aliaga F."/>
            <person name="Busquets A."/>
            <person name="Gomila M."/>
            <person name="Moore E.R."/>
            <person name="Lalucat J."/>
        </authorList>
    </citation>
    <scope>NUCLEOTIDE SEQUENCE [LARGE SCALE GENOMIC DNA]</scope>
    <source>
        <strain evidence="3">DSM 6083</strain>
        <strain evidence="1">DSM6083</strain>
    </source>
</reference>
<dbReference type="RefSeq" id="WP_043218328.1">
    <property type="nucleotide sequence ID" value="NZ_CP007511.1"/>
</dbReference>
<evidence type="ECO:0000313" key="1">
    <source>
        <dbReference type="EMBL" id="AJE14002.1"/>
    </source>
</evidence>
<reference evidence="2 4" key="2">
    <citation type="submission" date="2016-10" db="EMBL/GenBank/DDBJ databases">
        <authorList>
            <person name="Varghese N."/>
            <person name="Submissions S."/>
        </authorList>
    </citation>
    <scope>NUCLEOTIDE SEQUENCE [LARGE SCALE GENOMIC DNA]</scope>
    <source>
        <strain evidence="2 4">DSM 6083</strain>
    </source>
</reference>
<keyword evidence="4" id="KW-1185">Reference proteome</keyword>
<evidence type="ECO:0000313" key="4">
    <source>
        <dbReference type="Proteomes" id="UP000182276"/>
    </source>
</evidence>
<protein>
    <submittedName>
        <fullName evidence="1">Uncharacterized protein</fullName>
    </submittedName>
</protein>
<proteinExistence type="predicted"/>
<dbReference type="Proteomes" id="UP000031271">
    <property type="component" value="Chromosome"/>
</dbReference>
<dbReference type="GeneID" id="77258826"/>
<evidence type="ECO:0000313" key="3">
    <source>
        <dbReference type="Proteomes" id="UP000031271"/>
    </source>
</evidence>
<sequence length="97" mass="10943">MFGKSTHKFEVNYIYQNDPRAEIIESDEQSLSSAHAAEHLIRLHNADAENRLVMPDADAGEQELLRQAEVLGITDIRVTKVVHEHEPGTTPGHYQQP</sequence>
<organism evidence="1 3">
    <name type="scientific">Stutzerimonas balearica DSM 6083</name>
    <dbReference type="NCBI Taxonomy" id="1123016"/>
    <lineage>
        <taxon>Bacteria</taxon>
        <taxon>Pseudomonadati</taxon>
        <taxon>Pseudomonadota</taxon>
        <taxon>Gammaproteobacteria</taxon>
        <taxon>Pseudomonadales</taxon>
        <taxon>Pseudomonadaceae</taxon>
        <taxon>Stutzerimonas</taxon>
    </lineage>
</organism>
<dbReference type="AlphaFoldDB" id="A0A8D4C059"/>
<dbReference type="KEGG" id="pbm:CL52_02675"/>
<name>A0A8D4C059_9GAMM</name>
<evidence type="ECO:0000313" key="2">
    <source>
        <dbReference type="EMBL" id="SDM01120.1"/>
    </source>
</evidence>
<dbReference type="EMBL" id="CP007511">
    <property type="protein sequence ID" value="AJE14002.1"/>
    <property type="molecule type" value="Genomic_DNA"/>
</dbReference>
<reference evidence="3" key="1">
    <citation type="submission" date="2014-03" db="EMBL/GenBank/DDBJ databases">
        <title>Complete genome of Pseudomonas balearica DSM 6083T, a sewage water isolate from an enrichment with 2-methylnaphthalene.</title>
        <authorList>
            <person name="Salva-Serra F."/>
            <person name="Jaen-Luchoro D."/>
            <person name="Busquets A."/>
            <person name="Pena A."/>
            <person name="Gomila M."/>
            <person name="Bosch R."/>
            <person name="Nogales B."/>
            <person name="Garcia-Valdes E."/>
            <person name="Lalucat J."/>
            <person name="Bennasar A."/>
        </authorList>
    </citation>
    <scope>NUCLEOTIDE SEQUENCE [LARGE SCALE GENOMIC DNA]</scope>
    <source>
        <strain evidence="3">DSM 6083</strain>
    </source>
</reference>
<gene>
    <name evidence="1" type="ORF">CL52_02675</name>
    <name evidence="2" type="ORF">SAMN05660875_101547</name>
</gene>
<dbReference type="Proteomes" id="UP000182276">
    <property type="component" value="Unassembled WGS sequence"/>
</dbReference>